<feature type="chain" id="PRO_5022869224" evidence="1">
    <location>
        <begin position="17"/>
        <end position="112"/>
    </location>
</feature>
<gene>
    <name evidence="2" type="ORF">ES332_D10G243000v1</name>
</gene>
<dbReference type="EMBL" id="CM017632">
    <property type="protein sequence ID" value="TYH50983.1"/>
    <property type="molecule type" value="Genomic_DNA"/>
</dbReference>
<reference evidence="2 3" key="1">
    <citation type="submission" date="2019-07" db="EMBL/GenBank/DDBJ databases">
        <title>WGS assembly of Gossypium tomentosum.</title>
        <authorList>
            <person name="Chen Z.J."/>
            <person name="Sreedasyam A."/>
            <person name="Ando A."/>
            <person name="Song Q."/>
            <person name="De L."/>
            <person name="Hulse-Kemp A."/>
            <person name="Ding M."/>
            <person name="Ye W."/>
            <person name="Kirkbride R."/>
            <person name="Jenkins J."/>
            <person name="Plott C."/>
            <person name="Lovell J."/>
            <person name="Lin Y.-M."/>
            <person name="Vaughn R."/>
            <person name="Liu B."/>
            <person name="Li W."/>
            <person name="Simpson S."/>
            <person name="Scheffler B."/>
            <person name="Saski C."/>
            <person name="Grover C."/>
            <person name="Hu G."/>
            <person name="Conover J."/>
            <person name="Carlson J."/>
            <person name="Shu S."/>
            <person name="Boston L."/>
            <person name="Williams M."/>
            <person name="Peterson D."/>
            <person name="Mcgee K."/>
            <person name="Jones D."/>
            <person name="Wendel J."/>
            <person name="Stelly D."/>
            <person name="Grimwood J."/>
            <person name="Schmutz J."/>
        </authorList>
    </citation>
    <scope>NUCLEOTIDE SEQUENCE [LARGE SCALE GENOMIC DNA]</scope>
    <source>
        <strain evidence="2">7179.01</strain>
    </source>
</reference>
<evidence type="ECO:0000256" key="1">
    <source>
        <dbReference type="SAM" id="SignalP"/>
    </source>
</evidence>
<organism evidence="2 3">
    <name type="scientific">Gossypium tomentosum</name>
    <name type="common">Hawaiian cotton</name>
    <name type="synonym">Gossypium sandvicense</name>
    <dbReference type="NCBI Taxonomy" id="34277"/>
    <lineage>
        <taxon>Eukaryota</taxon>
        <taxon>Viridiplantae</taxon>
        <taxon>Streptophyta</taxon>
        <taxon>Embryophyta</taxon>
        <taxon>Tracheophyta</taxon>
        <taxon>Spermatophyta</taxon>
        <taxon>Magnoliopsida</taxon>
        <taxon>eudicotyledons</taxon>
        <taxon>Gunneridae</taxon>
        <taxon>Pentapetalae</taxon>
        <taxon>rosids</taxon>
        <taxon>malvids</taxon>
        <taxon>Malvales</taxon>
        <taxon>Malvaceae</taxon>
        <taxon>Malvoideae</taxon>
        <taxon>Gossypium</taxon>
    </lineage>
</organism>
<dbReference type="Proteomes" id="UP000322667">
    <property type="component" value="Chromosome D10"/>
</dbReference>
<name>A0A5D2JAA6_GOSTO</name>
<evidence type="ECO:0000313" key="2">
    <source>
        <dbReference type="EMBL" id="TYH50983.1"/>
    </source>
</evidence>
<accession>A0A5D2JAA6</accession>
<keyword evidence="1" id="KW-0732">Signal</keyword>
<dbReference type="AlphaFoldDB" id="A0A5D2JAA6"/>
<evidence type="ECO:0000313" key="3">
    <source>
        <dbReference type="Proteomes" id="UP000322667"/>
    </source>
</evidence>
<feature type="signal peptide" evidence="1">
    <location>
        <begin position="1"/>
        <end position="16"/>
    </location>
</feature>
<proteinExistence type="predicted"/>
<sequence length="112" mass="13098">MVLGIHLLVLRLNIYSFHYYITKISTTNTVIIHTLPFSCGVELIELYKYLLLTGDKILATLFQCPPYFQSNNKNNSTLIFHSDETTKENFTYHSMFDQRKIPPWLLASAFFE</sequence>
<protein>
    <submittedName>
        <fullName evidence="2">Uncharacterized protein</fullName>
    </submittedName>
</protein>
<keyword evidence="3" id="KW-1185">Reference proteome</keyword>